<feature type="transmembrane region" description="Helical" evidence="6">
    <location>
        <begin position="106"/>
        <end position="123"/>
    </location>
</feature>
<dbReference type="AlphaFoldDB" id="A0A369YIA4"/>
<keyword evidence="2" id="KW-1003">Cell membrane</keyword>
<dbReference type="STRING" id="1035839.GCA_000238795_00118"/>
<reference evidence="7 8" key="1">
    <citation type="submission" date="2018-05" db="EMBL/GenBank/DDBJ databases">
        <title>Draft Genome Sequences for a Diverse set of 7 Haemophilus Species.</title>
        <authorList>
            <person name="Nichols M."/>
            <person name="Topaz N."/>
            <person name="Wang X."/>
            <person name="Wang X."/>
            <person name="Boxrud D."/>
        </authorList>
    </citation>
    <scope>NUCLEOTIDE SEQUENCE [LARGE SCALE GENOMIC DNA]</scope>
    <source>
        <strain evidence="7 8">C2002001239</strain>
    </source>
</reference>
<name>A0A369YIA4_9PAST</name>
<keyword evidence="3 6" id="KW-0812">Transmembrane</keyword>
<evidence type="ECO:0000313" key="8">
    <source>
        <dbReference type="Proteomes" id="UP000253872"/>
    </source>
</evidence>
<comment type="subcellular location">
    <subcellularLocation>
        <location evidence="1">Cell membrane</location>
        <topology evidence="1">Multi-pass membrane protein</topology>
    </subcellularLocation>
</comment>
<dbReference type="PANTHER" id="PTHR30250:SF11">
    <property type="entry name" value="O-ANTIGEN TRANSPORTER-RELATED"/>
    <property type="match status" value="1"/>
</dbReference>
<dbReference type="EMBL" id="QEPN01000001">
    <property type="protein sequence ID" value="RDE73613.1"/>
    <property type="molecule type" value="Genomic_DNA"/>
</dbReference>
<dbReference type="GO" id="GO:0005886">
    <property type="term" value="C:plasma membrane"/>
    <property type="evidence" value="ECO:0007669"/>
    <property type="project" value="UniProtKB-SubCell"/>
</dbReference>
<organism evidence="7 8">
    <name type="scientific">Haemophilus sputorum</name>
    <dbReference type="NCBI Taxonomy" id="1078480"/>
    <lineage>
        <taxon>Bacteria</taxon>
        <taxon>Pseudomonadati</taxon>
        <taxon>Pseudomonadota</taxon>
        <taxon>Gammaproteobacteria</taxon>
        <taxon>Pasteurellales</taxon>
        <taxon>Pasteurellaceae</taxon>
        <taxon>Haemophilus</taxon>
    </lineage>
</organism>
<proteinExistence type="predicted"/>
<evidence type="ECO:0000256" key="2">
    <source>
        <dbReference type="ARBA" id="ARBA00022475"/>
    </source>
</evidence>
<dbReference type="Proteomes" id="UP000253872">
    <property type="component" value="Unassembled WGS sequence"/>
</dbReference>
<feature type="transmembrane region" description="Helical" evidence="6">
    <location>
        <begin position="344"/>
        <end position="362"/>
    </location>
</feature>
<evidence type="ECO:0000256" key="3">
    <source>
        <dbReference type="ARBA" id="ARBA00022692"/>
    </source>
</evidence>
<gene>
    <name evidence="7" type="ORF">DPV93_00205</name>
</gene>
<evidence type="ECO:0008006" key="9">
    <source>
        <dbReference type="Google" id="ProtNLM"/>
    </source>
</evidence>
<feature type="transmembrane region" description="Helical" evidence="6">
    <location>
        <begin position="12"/>
        <end position="32"/>
    </location>
</feature>
<evidence type="ECO:0000256" key="4">
    <source>
        <dbReference type="ARBA" id="ARBA00022989"/>
    </source>
</evidence>
<dbReference type="RefSeq" id="WP_111401283.1">
    <property type="nucleotide sequence ID" value="NZ_QEPN01000001.1"/>
</dbReference>
<dbReference type="InterPro" id="IPR050833">
    <property type="entry name" value="Poly_Biosynth_Transport"/>
</dbReference>
<evidence type="ECO:0000313" key="7">
    <source>
        <dbReference type="EMBL" id="RDE73613.1"/>
    </source>
</evidence>
<comment type="caution">
    <text evidence="7">The sequence shown here is derived from an EMBL/GenBank/DDBJ whole genome shotgun (WGS) entry which is preliminary data.</text>
</comment>
<sequence length="405" mass="45947">MPKSTNSNGNFIKLIFVTLLSMGLTMISSFILAHMLSVADRGGFQLFVTSISYVVTISTGGVGFAIALAIRKKQYLHWRRYFSLFLIFAILVANLAVWFFDFTQAHFLFVLNVVFTAILTMTLEKSKIDPAMRIYRLLTLQQPVLMVLIYGTAYYGFGEQSLETGFYLLSTFSCIQAVACLLYLAKMDRHFCKENQVSEIDRTFFFKTWAKQNLLQIFGATTSSLDKFLIMALMGNYVLGLYTVCIAFDSLMTKFINMLADYYYSGLLNRQNRLKAVLAVVALMSVGAIICVPWLAEPVIRFFFSAKYIEVAPVLVLFILNAIIAGLSWVLSQNMLLLGKQVQLFTRQIIAIAVFVGLFYLFRNEQLYGVAYAFIGSSLVRLLISIVYYFKYPVHITQTEKTESV</sequence>
<dbReference type="PANTHER" id="PTHR30250">
    <property type="entry name" value="PST FAMILY PREDICTED COLANIC ACID TRANSPORTER"/>
    <property type="match status" value="1"/>
</dbReference>
<keyword evidence="4 6" id="KW-1133">Transmembrane helix</keyword>
<feature type="transmembrane region" description="Helical" evidence="6">
    <location>
        <begin position="165"/>
        <end position="185"/>
    </location>
</feature>
<evidence type="ECO:0000256" key="6">
    <source>
        <dbReference type="SAM" id="Phobius"/>
    </source>
</evidence>
<feature type="transmembrane region" description="Helical" evidence="6">
    <location>
        <begin position="240"/>
        <end position="264"/>
    </location>
</feature>
<accession>A0A369YIA4</accession>
<feature type="transmembrane region" description="Helical" evidence="6">
    <location>
        <begin position="44"/>
        <end position="69"/>
    </location>
</feature>
<feature type="transmembrane region" description="Helical" evidence="6">
    <location>
        <begin position="135"/>
        <end position="153"/>
    </location>
</feature>
<keyword evidence="5 6" id="KW-0472">Membrane</keyword>
<evidence type="ECO:0000256" key="5">
    <source>
        <dbReference type="ARBA" id="ARBA00023136"/>
    </source>
</evidence>
<feature type="transmembrane region" description="Helical" evidence="6">
    <location>
        <begin position="81"/>
        <end position="100"/>
    </location>
</feature>
<evidence type="ECO:0000256" key="1">
    <source>
        <dbReference type="ARBA" id="ARBA00004651"/>
    </source>
</evidence>
<protein>
    <recommendedName>
        <fullName evidence="9">Polysaccharide biosynthesis protein</fullName>
    </recommendedName>
</protein>
<feature type="transmembrane region" description="Helical" evidence="6">
    <location>
        <begin position="276"/>
        <end position="296"/>
    </location>
</feature>
<feature type="transmembrane region" description="Helical" evidence="6">
    <location>
        <begin position="368"/>
        <end position="390"/>
    </location>
</feature>
<feature type="transmembrane region" description="Helical" evidence="6">
    <location>
        <begin position="308"/>
        <end position="332"/>
    </location>
</feature>